<dbReference type="RefSeq" id="WP_169400430.1">
    <property type="nucleotide sequence ID" value="NZ_BAAAJH010000004.1"/>
</dbReference>
<comment type="caution">
    <text evidence="1">The sequence shown here is derived from an EMBL/GenBank/DDBJ whole genome shotgun (WGS) entry which is preliminary data.</text>
</comment>
<dbReference type="PANTHER" id="PTHR43422">
    <property type="entry name" value="THIAMINE THIAZOLE SYNTHASE"/>
    <property type="match status" value="1"/>
</dbReference>
<evidence type="ECO:0000313" key="1">
    <source>
        <dbReference type="EMBL" id="NMH82428.1"/>
    </source>
</evidence>
<protein>
    <submittedName>
        <fullName evidence="1">FAD-dependent oxidoreductase</fullName>
    </submittedName>
</protein>
<sequence>MAIDRPRRPAGVFADLVSTTTSTAPRQVLGRAVVMGGSVAGLLAARVLADVAAEVVIVERDGPDPGVDDRPGVPHGLQVHALLAGGRLHLDRWFPGFSADCVAAGAFVAPSRDLRSALTGRHRWLRSVDPGVMSGSRPFLEGMIRRRVLALPAVTVVTGRATGLECRGGAVTGVHVEAGGEHRVERADLVVDATGRASRLGEWLERAGWDRPDLLRLPIELSYATGYFRSPATPEPPMWLIRDLPGRTNGGVYGPIEDDRYIVMISAYGDHRPGSTIEDFRAQLRADLPEPFTVVTAGEPQGPIRTYHMADSRRRDFGPPHRLPARLVAVGDAVASFNPTFGQGISSAALHAVCLESYLSDEPDLDAPADGFFARQRVVVDAAWRLSTIMDVRRTGVVLPLSLRERLARRLTGHVLSAGARDATVEAAVTAAGFMLVHPDVLLTPAVLARAAVVHGRVAVARGVVAARHGLRWLAGRVNERRGRRPLPAEAA</sequence>
<gene>
    <name evidence="1" type="ORF">HF577_35745</name>
</gene>
<dbReference type="Proteomes" id="UP001296706">
    <property type="component" value="Unassembled WGS sequence"/>
</dbReference>
<accession>A0ABX1RPX2</accession>
<dbReference type="Gene3D" id="3.50.50.60">
    <property type="entry name" value="FAD/NAD(P)-binding domain"/>
    <property type="match status" value="1"/>
</dbReference>
<name>A0ABX1RPX2_9PSEU</name>
<keyword evidence="2" id="KW-1185">Reference proteome</keyword>
<dbReference type="PANTHER" id="PTHR43422:SF3">
    <property type="entry name" value="THIAMINE THIAZOLE SYNTHASE"/>
    <property type="match status" value="1"/>
</dbReference>
<evidence type="ECO:0000313" key="2">
    <source>
        <dbReference type="Proteomes" id="UP001296706"/>
    </source>
</evidence>
<dbReference type="InterPro" id="IPR036188">
    <property type="entry name" value="FAD/NAD-bd_sf"/>
</dbReference>
<dbReference type="PRINTS" id="PR00420">
    <property type="entry name" value="RNGMNOXGNASE"/>
</dbReference>
<reference evidence="1 2" key="1">
    <citation type="submission" date="2020-04" db="EMBL/GenBank/DDBJ databases">
        <authorList>
            <person name="Klaysubun C."/>
            <person name="Duangmal K."/>
            <person name="Lipun K."/>
        </authorList>
    </citation>
    <scope>NUCLEOTIDE SEQUENCE [LARGE SCALE GENOMIC DNA]</scope>
    <source>
        <strain evidence="1 2">JCM 11839</strain>
    </source>
</reference>
<organism evidence="1 2">
    <name type="scientific">Pseudonocardia xinjiangensis</name>
    <dbReference type="NCBI Taxonomy" id="75289"/>
    <lineage>
        <taxon>Bacteria</taxon>
        <taxon>Bacillati</taxon>
        <taxon>Actinomycetota</taxon>
        <taxon>Actinomycetes</taxon>
        <taxon>Pseudonocardiales</taxon>
        <taxon>Pseudonocardiaceae</taxon>
        <taxon>Pseudonocardia</taxon>
    </lineage>
</organism>
<dbReference type="EMBL" id="JAAXKY010000235">
    <property type="protein sequence ID" value="NMH82428.1"/>
    <property type="molecule type" value="Genomic_DNA"/>
</dbReference>
<dbReference type="SUPFAM" id="SSF51905">
    <property type="entry name" value="FAD/NAD(P)-binding domain"/>
    <property type="match status" value="1"/>
</dbReference>
<proteinExistence type="predicted"/>